<proteinExistence type="predicted"/>
<dbReference type="InterPro" id="IPR026444">
    <property type="entry name" value="Secre_tail"/>
</dbReference>
<reference evidence="3" key="1">
    <citation type="journal article" date="2019" name="Int. J. Syst. Evol. Microbiol.">
        <title>The Global Catalogue of Microorganisms (GCM) 10K type strain sequencing project: providing services to taxonomists for standard genome sequencing and annotation.</title>
        <authorList>
            <consortium name="The Broad Institute Genomics Platform"/>
            <consortium name="The Broad Institute Genome Sequencing Center for Infectious Disease"/>
            <person name="Wu L."/>
            <person name="Ma J."/>
        </authorList>
    </citation>
    <scope>NUCLEOTIDE SEQUENCE [LARGE SCALE GENOMIC DNA]</scope>
    <source>
        <strain evidence="3">CCUG 58938</strain>
    </source>
</reference>
<comment type="caution">
    <text evidence="2">The sequence shown here is derived from an EMBL/GenBank/DDBJ whole genome shotgun (WGS) entry which is preliminary data.</text>
</comment>
<evidence type="ECO:0000313" key="3">
    <source>
        <dbReference type="Proteomes" id="UP001597112"/>
    </source>
</evidence>
<dbReference type="Pfam" id="PF18962">
    <property type="entry name" value="Por_Secre_tail"/>
    <property type="match status" value="1"/>
</dbReference>
<evidence type="ECO:0000313" key="2">
    <source>
        <dbReference type="EMBL" id="MFD1002379.1"/>
    </source>
</evidence>
<dbReference type="EMBL" id="JBHTKA010000008">
    <property type="protein sequence ID" value="MFD1002379.1"/>
    <property type="molecule type" value="Genomic_DNA"/>
</dbReference>
<dbReference type="RefSeq" id="WP_377583422.1">
    <property type="nucleotide sequence ID" value="NZ_JBHTKA010000008.1"/>
</dbReference>
<accession>A0ABW3K7X7</accession>
<protein>
    <submittedName>
        <fullName evidence="2">T9SS type A sorting domain-containing protein</fullName>
    </submittedName>
</protein>
<organism evidence="2 3">
    <name type="scientific">Ohtaekwangia kribbensis</name>
    <dbReference type="NCBI Taxonomy" id="688913"/>
    <lineage>
        <taxon>Bacteria</taxon>
        <taxon>Pseudomonadati</taxon>
        <taxon>Bacteroidota</taxon>
        <taxon>Cytophagia</taxon>
        <taxon>Cytophagales</taxon>
        <taxon>Fulvivirgaceae</taxon>
        <taxon>Ohtaekwangia</taxon>
    </lineage>
</organism>
<keyword evidence="3" id="KW-1185">Reference proteome</keyword>
<gene>
    <name evidence="2" type="ORF">ACFQ21_23840</name>
</gene>
<sequence length="1297" mass="136484">MACSTALFAQLSGTVTVGTSGMYPDLTGSSGLFNAINVNGMNGNVTVSIVSDITEPGTHSLNQRTEFGGPFLLTIRPSSNVMRTITGATGGGLALIRFTGADRVIIDGRDPSNSTFDYSNRYLTFSNTFENVTPAGEGIVFSFSGGAIDNSLRSIIIEGNDANVNRGVVFFGGGGTVGNNNIVVEYCDIKNSSLHPSNGIYSSGSFGTPNQNNTIRYNRIYDFFFGVGTVNTGRGIFLSSNNDNWTIENNSIYQTSAISNTASKDIYGINITSSGTYYINNNYIGGDSPLAAVSSIPWTSSNSSSYIRSRLIWLEPSSGTTTAEISGNVLTNVNATSHAATAATLLVGIFANNCNCTIEDNFIGSKADGTGSIAVTDNTDGGTVIGIQTSGTQPVVIQENTVQNFVVSNSGATPSTSALFRGIDLNVSSTTYSTVLKNTIVKNTITSKPSGVQYIFSGINTGTAGVRANITKNEIGSLSDNTRANSVVIDACTTCPSEYEIVGINTNTTSNYSYVDKNKIGYIVASGASTVNYRLTGITAGANVSSVQRNTISNLQSNSNFATISGISVGSSDVNLALVNNMITLGSSVTADAAIYGFYNFYTNTSTLSLFANSVVITGANGGSSATTASFFRSSNSPVNVQSNILFNNRSGGSGNYAIAMNNLANFTTASSDYNLLYNTNAVANVASTNYDFATWQGVADANSKFSDLGTIASTPNGKFISIASGDLRIPEDGSTVVDDNIVDQGASVVTEDIDGAQRLNVPDIGASEVLITWLGGSAGNETNWYTAANWSGNVVPSCGGRDRIKINKATFQPNIASSVTVKELVIIEDAMVTLSGAGSISQCTDGVAPYGVVVNGSLVVSGSQSIDLIGNFTQNNSFDAGSGTITLSGSSAQQISGDDQFSIYDLIVDGGGAKNISQNVVVDNLMTFVDGIVNTSSSGHIIFGTGGSYTGVSDATHINGPAGKQTNSMGSFTFPIGKSGRLRELSITATNTPLTTFTAEYFSASALDTYGSLNDGSLATISDVEYWILNRSGITDATVTLTWDNRSGVSSNSGSPGRADLRVIRWDGSRWINHGGNSISGTQSAGSLTSDLITAFSPFTLGSEDPINPLPINLKSFKAYAIDGRVKLVWTTTSELDNDYFTIENSRSGEFFQTVTKVKGSGTTNEEHTYEAWDNAPYSGLSYYRLRQTDLDGISKTFKPVAVEVDATSQRAQLVLSPNPVQQKDFTASLRSFSEQADVEVSIHDMSGYEVARKKITTDETGYAEVIFDNDYPAGLYLVKAKSGVRSITQKIVIAR</sequence>
<evidence type="ECO:0000259" key="1">
    <source>
        <dbReference type="Pfam" id="PF18962"/>
    </source>
</evidence>
<name>A0ABW3K7X7_9BACT</name>
<feature type="domain" description="Secretion system C-terminal sorting" evidence="1">
    <location>
        <begin position="1219"/>
        <end position="1295"/>
    </location>
</feature>
<dbReference type="InterPro" id="IPR006626">
    <property type="entry name" value="PbH1"/>
</dbReference>
<dbReference type="NCBIfam" id="TIGR04183">
    <property type="entry name" value="Por_Secre_tail"/>
    <property type="match status" value="1"/>
</dbReference>
<dbReference type="Gene3D" id="2.160.20.10">
    <property type="entry name" value="Single-stranded right-handed beta-helix, Pectin lyase-like"/>
    <property type="match status" value="1"/>
</dbReference>
<dbReference type="Proteomes" id="UP001597112">
    <property type="component" value="Unassembled WGS sequence"/>
</dbReference>
<dbReference type="SMART" id="SM00710">
    <property type="entry name" value="PbH1"/>
    <property type="match status" value="9"/>
</dbReference>
<dbReference type="InterPro" id="IPR012334">
    <property type="entry name" value="Pectin_lyas_fold"/>
</dbReference>